<sequence>KITNEDSHQPSEEVPETPSEIPVTTNEDPKATESFNDNNEACDRSEPPDDADVLSSTSREEESEDKLASKQSCEPE</sequence>
<name>A0A9N9GBQ9_9GLOM</name>
<feature type="region of interest" description="Disordered" evidence="1">
    <location>
        <begin position="1"/>
        <end position="76"/>
    </location>
</feature>
<comment type="caution">
    <text evidence="2">The sequence shown here is derived from an EMBL/GenBank/DDBJ whole genome shotgun (WGS) entry which is preliminary data.</text>
</comment>
<dbReference type="OrthoDB" id="10386343at2759"/>
<evidence type="ECO:0000313" key="3">
    <source>
        <dbReference type="Proteomes" id="UP000789396"/>
    </source>
</evidence>
<dbReference type="Proteomes" id="UP000789396">
    <property type="component" value="Unassembled WGS sequence"/>
</dbReference>
<feature type="non-terminal residue" evidence="2">
    <location>
        <position position="1"/>
    </location>
</feature>
<evidence type="ECO:0000256" key="1">
    <source>
        <dbReference type="SAM" id="MobiDB-lite"/>
    </source>
</evidence>
<dbReference type="EMBL" id="CAJVPZ010008226">
    <property type="protein sequence ID" value="CAG8595744.1"/>
    <property type="molecule type" value="Genomic_DNA"/>
</dbReference>
<keyword evidence="3" id="KW-1185">Reference proteome</keyword>
<organism evidence="2 3">
    <name type="scientific">Racocetra fulgida</name>
    <dbReference type="NCBI Taxonomy" id="60492"/>
    <lineage>
        <taxon>Eukaryota</taxon>
        <taxon>Fungi</taxon>
        <taxon>Fungi incertae sedis</taxon>
        <taxon>Mucoromycota</taxon>
        <taxon>Glomeromycotina</taxon>
        <taxon>Glomeromycetes</taxon>
        <taxon>Diversisporales</taxon>
        <taxon>Gigasporaceae</taxon>
        <taxon>Racocetra</taxon>
    </lineage>
</organism>
<proteinExistence type="predicted"/>
<reference evidence="2" key="1">
    <citation type="submission" date="2021-06" db="EMBL/GenBank/DDBJ databases">
        <authorList>
            <person name="Kallberg Y."/>
            <person name="Tangrot J."/>
            <person name="Rosling A."/>
        </authorList>
    </citation>
    <scope>NUCLEOTIDE SEQUENCE</scope>
    <source>
        <strain evidence="2">IN212</strain>
    </source>
</reference>
<dbReference type="AlphaFoldDB" id="A0A9N9GBQ9"/>
<gene>
    <name evidence="2" type="ORF">RFULGI_LOCUS6411</name>
</gene>
<protein>
    <submittedName>
        <fullName evidence="2">18117_t:CDS:1</fullName>
    </submittedName>
</protein>
<evidence type="ECO:0000313" key="2">
    <source>
        <dbReference type="EMBL" id="CAG8595744.1"/>
    </source>
</evidence>
<accession>A0A9N9GBQ9</accession>
<feature type="compositionally biased region" description="Basic and acidic residues" evidence="1">
    <location>
        <begin position="1"/>
        <end position="11"/>
    </location>
</feature>